<name>A0A4Z2CKK1_SCHJA</name>
<accession>A0A4Z2CKK1</accession>
<sequence>MCSSSEPWSLCCFALVLAPRRQLCTVVWVLDLYPALLLGGPAALSSRLEGDEWGCGSSGSLPPLVQMQGAFLRVVPASEIDPVTT</sequence>
<evidence type="ECO:0000313" key="2">
    <source>
        <dbReference type="Proteomes" id="UP000311919"/>
    </source>
</evidence>
<comment type="caution">
    <text evidence="1">The sequence shown here is derived from an EMBL/GenBank/DDBJ whole genome shotgun (WGS) entry which is preliminary data.</text>
</comment>
<dbReference type="AlphaFoldDB" id="A0A4Z2CKK1"/>
<organism evidence="1 2">
    <name type="scientific">Schistosoma japonicum</name>
    <name type="common">Blood fluke</name>
    <dbReference type="NCBI Taxonomy" id="6182"/>
    <lineage>
        <taxon>Eukaryota</taxon>
        <taxon>Metazoa</taxon>
        <taxon>Spiralia</taxon>
        <taxon>Lophotrochozoa</taxon>
        <taxon>Platyhelminthes</taxon>
        <taxon>Trematoda</taxon>
        <taxon>Digenea</taxon>
        <taxon>Strigeidida</taxon>
        <taxon>Schistosomatoidea</taxon>
        <taxon>Schistosomatidae</taxon>
        <taxon>Schistosoma</taxon>
    </lineage>
</organism>
<evidence type="ECO:0000313" key="1">
    <source>
        <dbReference type="EMBL" id="TNN04716.1"/>
    </source>
</evidence>
<proteinExistence type="predicted"/>
<keyword evidence="2" id="KW-1185">Reference proteome</keyword>
<dbReference type="Proteomes" id="UP000311919">
    <property type="component" value="Unassembled WGS sequence"/>
</dbReference>
<protein>
    <submittedName>
        <fullName evidence="1">Uncharacterized protein</fullName>
    </submittedName>
</protein>
<dbReference type="EMBL" id="SKCS01001090">
    <property type="protein sequence ID" value="TNN04716.1"/>
    <property type="molecule type" value="Genomic_DNA"/>
</dbReference>
<reference evidence="1 2" key="1">
    <citation type="submission" date="2019-03" db="EMBL/GenBank/DDBJ databases">
        <title>An improved genome assembly of the fluke Schistosoma japonicum.</title>
        <authorList>
            <person name="Hu W."/>
            <person name="Luo F."/>
            <person name="Yin M."/>
            <person name="Mo X."/>
            <person name="Sun C."/>
            <person name="Wu Q."/>
            <person name="Zhu B."/>
            <person name="Xiang M."/>
            <person name="Wang J."/>
            <person name="Wang Y."/>
            <person name="Zhang T."/>
            <person name="Xu B."/>
            <person name="Zheng H."/>
            <person name="Feng Z."/>
        </authorList>
    </citation>
    <scope>NUCLEOTIDE SEQUENCE [LARGE SCALE GENOMIC DNA]</scope>
    <source>
        <strain evidence="1">HuSjv2</strain>
        <tissue evidence="1">Worms</tissue>
    </source>
</reference>
<gene>
    <name evidence="1" type="ORF">EWB00_000386</name>
</gene>